<dbReference type="EMBL" id="AP023355">
    <property type="protein sequence ID" value="BCJ36701.1"/>
    <property type="molecule type" value="Genomic_DNA"/>
</dbReference>
<dbReference type="InterPro" id="IPR050065">
    <property type="entry name" value="GlmU-like"/>
</dbReference>
<proteinExistence type="predicted"/>
<reference evidence="4 5" key="1">
    <citation type="submission" date="2020-08" db="EMBL/GenBank/DDBJ databases">
        <title>Whole genome shotgun sequence of Actinocatenispora thailandica NBRC 105041.</title>
        <authorList>
            <person name="Komaki H."/>
            <person name="Tamura T."/>
        </authorList>
    </citation>
    <scope>NUCLEOTIDE SEQUENCE [LARGE SCALE GENOMIC DNA]</scope>
    <source>
        <strain evidence="4 5">NBRC 105041</strain>
    </source>
</reference>
<dbReference type="PANTHER" id="PTHR43584">
    <property type="entry name" value="NUCLEOTIDYL TRANSFERASE"/>
    <property type="match status" value="1"/>
</dbReference>
<keyword evidence="1" id="KW-0808">Transferase</keyword>
<evidence type="ECO:0000313" key="4">
    <source>
        <dbReference type="EMBL" id="BCJ36701.1"/>
    </source>
</evidence>
<evidence type="ECO:0000256" key="2">
    <source>
        <dbReference type="ARBA" id="ARBA00022695"/>
    </source>
</evidence>
<name>A0A7R7DS27_9ACTN</name>
<organism evidence="4 5">
    <name type="scientific">Actinocatenispora thailandica</name>
    <dbReference type="NCBI Taxonomy" id="227318"/>
    <lineage>
        <taxon>Bacteria</taxon>
        <taxon>Bacillati</taxon>
        <taxon>Actinomycetota</taxon>
        <taxon>Actinomycetes</taxon>
        <taxon>Micromonosporales</taxon>
        <taxon>Micromonosporaceae</taxon>
        <taxon>Actinocatenispora</taxon>
    </lineage>
</organism>
<gene>
    <name evidence="4" type="primary">galF</name>
    <name evidence="4" type="ORF">Athai_42040</name>
</gene>
<protein>
    <submittedName>
        <fullName evidence="4">Mannose-1-phosphate guanylyltransferase</fullName>
    </submittedName>
</protein>
<accession>A0A7R7DS27</accession>
<evidence type="ECO:0000256" key="1">
    <source>
        <dbReference type="ARBA" id="ARBA00022679"/>
    </source>
</evidence>
<feature type="domain" description="MobA-like NTP transferase" evidence="3">
    <location>
        <begin position="2"/>
        <end position="127"/>
    </location>
</feature>
<dbReference type="InterPro" id="IPR025877">
    <property type="entry name" value="MobA-like_NTP_Trfase"/>
</dbReference>
<dbReference type="Proteomes" id="UP000611640">
    <property type="component" value="Chromosome"/>
</dbReference>
<dbReference type="SUPFAM" id="SSF53448">
    <property type="entry name" value="Nucleotide-diphospho-sugar transferases"/>
    <property type="match status" value="1"/>
</dbReference>
<dbReference type="PANTHER" id="PTHR43584:SF8">
    <property type="entry name" value="N-ACETYLMURAMATE ALPHA-1-PHOSPHATE URIDYLYLTRANSFERASE"/>
    <property type="match status" value="1"/>
</dbReference>
<evidence type="ECO:0000259" key="3">
    <source>
        <dbReference type="Pfam" id="PF12804"/>
    </source>
</evidence>
<evidence type="ECO:0000313" key="5">
    <source>
        <dbReference type="Proteomes" id="UP000611640"/>
    </source>
</evidence>
<keyword evidence="2 4" id="KW-0548">Nucleotidyltransferase</keyword>
<sequence>MVLAAGEGRRLRPLTELVPKPLCPVANVSLLDRALQRLAAAGITEVAVNACYRADDIVEHLADRPVRVSVEAPPALGTGGGVARLRDWIDGRDVLVCNADGYLADGAAAARSLLSGWDRRRFRLLTVHDEARGDFGTPVRTERFAGMSLMSWRQVCALPAGTSELQVPWRRAEAAGELDLVDFAGVFVDCGTPRDYLAANLHASGGTSVVGAGAEVAGRLVRSVVWPGATVTAGETLTDTIRAVTPTGRPLTVHAIR</sequence>
<dbReference type="Gene3D" id="3.90.550.10">
    <property type="entry name" value="Spore Coat Polysaccharide Biosynthesis Protein SpsA, Chain A"/>
    <property type="match status" value="1"/>
</dbReference>
<dbReference type="Pfam" id="PF12804">
    <property type="entry name" value="NTP_transf_3"/>
    <property type="match status" value="1"/>
</dbReference>
<keyword evidence="5" id="KW-1185">Reference proteome</keyword>
<dbReference type="AlphaFoldDB" id="A0A7R7DS27"/>
<dbReference type="GO" id="GO:0016779">
    <property type="term" value="F:nucleotidyltransferase activity"/>
    <property type="evidence" value="ECO:0007669"/>
    <property type="project" value="UniProtKB-KW"/>
</dbReference>
<dbReference type="KEGG" id="atl:Athai_42040"/>
<dbReference type="InterPro" id="IPR029044">
    <property type="entry name" value="Nucleotide-diphossugar_trans"/>
</dbReference>